<reference evidence="1 2" key="1">
    <citation type="journal article" date="2014" name="PLoS Genet.">
        <title>Phylogenetically driven sequencing of extremely halophilic archaea reveals strategies for static and dynamic osmo-response.</title>
        <authorList>
            <person name="Becker E.A."/>
            <person name="Seitzer P.M."/>
            <person name="Tritt A."/>
            <person name="Larsen D."/>
            <person name="Krusor M."/>
            <person name="Yao A.I."/>
            <person name="Wu D."/>
            <person name="Madern D."/>
            <person name="Eisen J.A."/>
            <person name="Darling A.E."/>
            <person name="Facciotti M.T."/>
        </authorList>
    </citation>
    <scope>NUCLEOTIDE SEQUENCE [LARGE SCALE GENOMIC DNA]</scope>
    <source>
        <strain evidence="1 2">ATCC BAA-1512</strain>
    </source>
</reference>
<dbReference type="PATRIC" id="fig|662479.7.peg.550"/>
<comment type="caution">
    <text evidence="1">The sequence shown here is derived from an EMBL/GenBank/DDBJ whole genome shotgun (WGS) entry which is preliminary data.</text>
</comment>
<dbReference type="Proteomes" id="UP000011550">
    <property type="component" value="Unassembled WGS sequence"/>
</dbReference>
<name>M0IQL7_9EURY</name>
<evidence type="ECO:0000313" key="2">
    <source>
        <dbReference type="Proteomes" id="UP000011550"/>
    </source>
</evidence>
<sequence>MDTEIRSRLAILVVLAVVGVCLAGVGTSFGVGSAGTGSNAEFVVGADNVTVTNGKENATVVGNISNVSHIEIRRVDSTQFQVSAERQTPLNATERKQAVEIARHNETVRQLGVLDDSSITVSPVPKISTGQLTAIDTDNSTGETTTFTARVDTELNETDDGAVVRRATRDRYVDNRAVVLVDHPETGELQYSITVDLANRSVVSVVDQAALRRNVSAEPTSEQSDS</sequence>
<keyword evidence="2" id="KW-1185">Reference proteome</keyword>
<dbReference type="RefSeq" id="WP_008318000.1">
    <property type="nucleotide sequence ID" value="NZ_AOLN01000004.1"/>
</dbReference>
<organism evidence="1 2">
    <name type="scientific">Haloferax mucosum ATCC BAA-1512</name>
    <dbReference type="NCBI Taxonomy" id="662479"/>
    <lineage>
        <taxon>Archaea</taxon>
        <taxon>Methanobacteriati</taxon>
        <taxon>Methanobacteriota</taxon>
        <taxon>Stenosarchaea group</taxon>
        <taxon>Halobacteria</taxon>
        <taxon>Halobacteriales</taxon>
        <taxon>Haloferacaceae</taxon>
        <taxon>Haloferax</taxon>
    </lineage>
</organism>
<evidence type="ECO:0000313" key="1">
    <source>
        <dbReference type="EMBL" id="ELZ98118.1"/>
    </source>
</evidence>
<dbReference type="EMBL" id="AOLN01000004">
    <property type="protein sequence ID" value="ELZ98118.1"/>
    <property type="molecule type" value="Genomic_DNA"/>
</dbReference>
<dbReference type="AlphaFoldDB" id="M0IQL7"/>
<proteinExistence type="predicted"/>
<accession>M0IQL7</accession>
<protein>
    <submittedName>
        <fullName evidence="1">Uncharacterized protein</fullName>
    </submittedName>
</protein>
<dbReference type="OrthoDB" id="241820at2157"/>
<gene>
    <name evidence="1" type="ORF">C440_02683</name>
</gene>